<dbReference type="PANTHER" id="PTHR12411">
    <property type="entry name" value="CYSTEINE PROTEASE FAMILY C1-RELATED"/>
    <property type="match status" value="1"/>
</dbReference>
<feature type="compositionally biased region" description="Low complexity" evidence="2">
    <location>
        <begin position="747"/>
        <end position="759"/>
    </location>
</feature>
<dbReference type="SUPFAM" id="SSF54001">
    <property type="entry name" value="Cysteine proteinases"/>
    <property type="match status" value="2"/>
</dbReference>
<dbReference type="InterPro" id="IPR013128">
    <property type="entry name" value="Peptidase_C1A"/>
</dbReference>
<feature type="domain" description="Peptidase C1A papain C-terminal" evidence="3">
    <location>
        <begin position="48"/>
        <end position="265"/>
    </location>
</feature>
<evidence type="ECO:0000313" key="4">
    <source>
        <dbReference type="EMBL" id="CAF1008570.1"/>
    </source>
</evidence>
<feature type="region of interest" description="Disordered" evidence="2">
    <location>
        <begin position="697"/>
        <end position="766"/>
    </location>
</feature>
<feature type="compositionally biased region" description="Polar residues" evidence="2">
    <location>
        <begin position="715"/>
        <end position="725"/>
    </location>
</feature>
<evidence type="ECO:0000313" key="5">
    <source>
        <dbReference type="Proteomes" id="UP000663845"/>
    </source>
</evidence>
<feature type="compositionally biased region" description="Low complexity" evidence="2">
    <location>
        <begin position="857"/>
        <end position="881"/>
    </location>
</feature>
<dbReference type="CDD" id="cd02619">
    <property type="entry name" value="Peptidase_C1"/>
    <property type="match status" value="2"/>
</dbReference>
<feature type="region of interest" description="Disordered" evidence="2">
    <location>
        <begin position="839"/>
        <end position="881"/>
    </location>
</feature>
<feature type="compositionally biased region" description="Low complexity" evidence="2">
    <location>
        <begin position="364"/>
        <end position="376"/>
    </location>
</feature>
<dbReference type="Proteomes" id="UP000663845">
    <property type="component" value="Unassembled WGS sequence"/>
</dbReference>
<reference evidence="4" key="1">
    <citation type="submission" date="2021-02" db="EMBL/GenBank/DDBJ databases">
        <authorList>
            <person name="Nowell W R."/>
        </authorList>
    </citation>
    <scope>NUCLEOTIDE SEQUENCE</scope>
</reference>
<organism evidence="4 5">
    <name type="scientific">Adineta steineri</name>
    <dbReference type="NCBI Taxonomy" id="433720"/>
    <lineage>
        <taxon>Eukaryota</taxon>
        <taxon>Metazoa</taxon>
        <taxon>Spiralia</taxon>
        <taxon>Gnathifera</taxon>
        <taxon>Rotifera</taxon>
        <taxon>Eurotatoria</taxon>
        <taxon>Bdelloidea</taxon>
        <taxon>Adinetida</taxon>
        <taxon>Adinetidae</taxon>
        <taxon>Adineta</taxon>
    </lineage>
</organism>
<sequence length="881" mass="99486">MHFKTYLYNRINSTKFRLNGIIPSDRRPHKDKLCKAFRDHRVYSANALPPKVDLRSDMTPVEDQSKIGSCAANCLAGAYEYLTKKSDGRNTDVSRLFIYYNSRAKEKQSRAVSDSGCTMTSAIEALEEFGTCLESIWPYDISQVNSRPSDRAYQEAKNHKITDALKIEIDLNEMKSCLAQGFPFAFGLKLFKSFDKASTTGVVPMPNTSERIRASHGSHALLAVGYSDHSQSFIVRNSWGARWGEQGYCYIPYEYMTNRELCFDAWTIRKLNNPDKFSEQHWDNVDAINYLRAAVISLMSADGSNNNDEDNCIIEQIPEEDEPNRSEGNFAAGGPTNQWQNNPNAPRYDDNGGGNPWYQQQQAGNSYPQYDQQQQYGAGGGYNYNQQQQWTAADYARNETGFPPNNNFGGHVQNPYPGGYQAPDMNYNNYQMNPQYPVYPNGPNPQYPMYPNGPNPQNATYYPPPDNMMNFPGNGNQQYGPGRAKEKQSRAVSDSGCTMTSAIEALEEFGTCLESIWPYDISQVNSRPSDRAYEEAKNHKITDALKIEIDLNEMKSCLAQGFPFAFGLKLFKSFDKASTTGVVPMPNTSERIRASHGSHALLAVGYSDHSQSFIVRNSWGARWGEQGYCYIPYEYMTNRELCFDAWTIRKLNNPDKFSEQHWDNVDAINYLRAAVISLMSADGSNNNDEDNCIIEQIPEEDEPNRSEGNFAAGGPTNQWQNNSNGPRYDDNGGGGGGNPWYQQQQAGNSYPQYDQQQQYGAGGGYNYNQQQQWTAADYARNETGFPPNNNFGGHVQNPYPGGYQAPDMNYNNYQINPQYPVYPNGPNPQYPMYPNGPNPQNATYYPPPDNTMNFPSNGNQQYGPGFNYNNNPYNYPNQYRQ</sequence>
<name>A0A814HBK5_9BILA</name>
<feature type="compositionally biased region" description="Polar residues" evidence="2">
    <location>
        <begin position="335"/>
        <end position="344"/>
    </location>
</feature>
<feature type="region of interest" description="Disordered" evidence="2">
    <location>
        <begin position="317"/>
        <end position="383"/>
    </location>
</feature>
<dbReference type="AlphaFoldDB" id="A0A814HBK5"/>
<evidence type="ECO:0000256" key="1">
    <source>
        <dbReference type="ARBA" id="ARBA00008455"/>
    </source>
</evidence>
<comment type="caution">
    <text evidence="4">The sequence shown here is derived from an EMBL/GenBank/DDBJ whole genome shotgun (WGS) entry which is preliminary data.</text>
</comment>
<dbReference type="EMBL" id="CAJNOG010000147">
    <property type="protein sequence ID" value="CAF1008570.1"/>
    <property type="molecule type" value="Genomic_DNA"/>
</dbReference>
<dbReference type="InterPro" id="IPR038765">
    <property type="entry name" value="Papain-like_cys_pep_sf"/>
</dbReference>
<proteinExistence type="inferred from homology"/>
<comment type="similarity">
    <text evidence="1">Belongs to the peptidase C1 family.</text>
</comment>
<dbReference type="InterPro" id="IPR025660">
    <property type="entry name" value="Pept_his_AS"/>
</dbReference>
<dbReference type="SMART" id="SM00645">
    <property type="entry name" value="Pept_C1"/>
    <property type="match status" value="1"/>
</dbReference>
<protein>
    <recommendedName>
        <fullName evidence="3">Peptidase C1A papain C-terminal domain-containing protein</fullName>
    </recommendedName>
</protein>
<accession>A0A814HBK5</accession>
<dbReference type="Gene3D" id="3.90.70.10">
    <property type="entry name" value="Cysteine proteinases"/>
    <property type="match status" value="2"/>
</dbReference>
<dbReference type="GO" id="GO:0008234">
    <property type="term" value="F:cysteine-type peptidase activity"/>
    <property type="evidence" value="ECO:0007669"/>
    <property type="project" value="InterPro"/>
</dbReference>
<dbReference type="Pfam" id="PF00112">
    <property type="entry name" value="Peptidase_C1"/>
    <property type="match status" value="2"/>
</dbReference>
<evidence type="ECO:0000259" key="3">
    <source>
        <dbReference type="SMART" id="SM00645"/>
    </source>
</evidence>
<evidence type="ECO:0000256" key="2">
    <source>
        <dbReference type="SAM" id="MobiDB-lite"/>
    </source>
</evidence>
<dbReference type="PROSITE" id="PS00639">
    <property type="entry name" value="THIOL_PROTEASE_HIS"/>
    <property type="match status" value="2"/>
</dbReference>
<dbReference type="GO" id="GO:0006508">
    <property type="term" value="P:proteolysis"/>
    <property type="evidence" value="ECO:0007669"/>
    <property type="project" value="InterPro"/>
</dbReference>
<dbReference type="InterPro" id="IPR000668">
    <property type="entry name" value="Peptidase_C1A_C"/>
</dbReference>
<gene>
    <name evidence="4" type="ORF">JYZ213_LOCUS16398</name>
</gene>